<name>A0A0B2W4D1_TOXCA</name>
<accession>A0A0B2W4D1</accession>
<evidence type="ECO:0000313" key="1">
    <source>
        <dbReference type="EMBL" id="KHN88080.1"/>
    </source>
</evidence>
<gene>
    <name evidence="1" type="ORF">Tcan_08904</name>
</gene>
<keyword evidence="2" id="KW-1185">Reference proteome</keyword>
<proteinExistence type="predicted"/>
<dbReference type="EMBL" id="JPKZ01000272">
    <property type="protein sequence ID" value="KHN88080.1"/>
    <property type="molecule type" value="Genomic_DNA"/>
</dbReference>
<dbReference type="Proteomes" id="UP000031036">
    <property type="component" value="Unassembled WGS sequence"/>
</dbReference>
<reference evidence="1 2" key="1">
    <citation type="submission" date="2014-11" db="EMBL/GenBank/DDBJ databases">
        <title>Genetic blueprint of the zoonotic pathogen Toxocara canis.</title>
        <authorList>
            <person name="Zhu X.-Q."/>
            <person name="Korhonen P.K."/>
            <person name="Cai H."/>
            <person name="Young N.D."/>
            <person name="Nejsum P."/>
            <person name="von Samson-Himmelstjerna G."/>
            <person name="Boag P.R."/>
            <person name="Tan P."/>
            <person name="Li Q."/>
            <person name="Min J."/>
            <person name="Yang Y."/>
            <person name="Wang X."/>
            <person name="Fang X."/>
            <person name="Hall R.S."/>
            <person name="Hofmann A."/>
            <person name="Sternberg P.W."/>
            <person name="Jex A.R."/>
            <person name="Gasser R.B."/>
        </authorList>
    </citation>
    <scope>NUCLEOTIDE SEQUENCE [LARGE SCALE GENOMIC DNA]</scope>
    <source>
        <strain evidence="1">PN_DK_2014</strain>
    </source>
</reference>
<dbReference type="AlphaFoldDB" id="A0A0B2W4D1"/>
<comment type="caution">
    <text evidence="1">The sequence shown here is derived from an EMBL/GenBank/DDBJ whole genome shotgun (WGS) entry which is preliminary data.</text>
</comment>
<sequence length="133" mass="15807">MDNENEERFVLELLQPLVGNFGRYYMPRHPWIGFKLPDQQIDWIDDQQYNVNYGYGNEDVLLVSPNEPCYAYQLFFEQHWPIVPPTAKRHICFCTEVADSYVCKRAPEDSLDRWPHAHLRFRTGKNQLAPSME</sequence>
<evidence type="ECO:0000313" key="2">
    <source>
        <dbReference type="Proteomes" id="UP000031036"/>
    </source>
</evidence>
<organism evidence="1 2">
    <name type="scientific">Toxocara canis</name>
    <name type="common">Canine roundworm</name>
    <dbReference type="NCBI Taxonomy" id="6265"/>
    <lineage>
        <taxon>Eukaryota</taxon>
        <taxon>Metazoa</taxon>
        <taxon>Ecdysozoa</taxon>
        <taxon>Nematoda</taxon>
        <taxon>Chromadorea</taxon>
        <taxon>Rhabditida</taxon>
        <taxon>Spirurina</taxon>
        <taxon>Ascaridomorpha</taxon>
        <taxon>Ascaridoidea</taxon>
        <taxon>Toxocaridae</taxon>
        <taxon>Toxocara</taxon>
    </lineage>
</organism>
<protein>
    <submittedName>
        <fullName evidence="1">Uncharacterized protein</fullName>
    </submittedName>
</protein>